<dbReference type="AlphaFoldDB" id="A0A9Q3CQJ6"/>
<comment type="caution">
    <text evidence="2">The sequence shown here is derived from an EMBL/GenBank/DDBJ whole genome shotgun (WGS) entry which is preliminary data.</text>
</comment>
<name>A0A9Q3CQJ6_9BASI</name>
<gene>
    <name evidence="2" type="ORF">O181_027025</name>
</gene>
<proteinExistence type="predicted"/>
<reference evidence="2" key="1">
    <citation type="submission" date="2021-03" db="EMBL/GenBank/DDBJ databases">
        <title>Draft genome sequence of rust myrtle Austropuccinia psidii MF-1, a brazilian biotype.</title>
        <authorList>
            <person name="Quecine M.C."/>
            <person name="Pachon D.M.R."/>
            <person name="Bonatelli M.L."/>
            <person name="Correr F.H."/>
            <person name="Franceschini L.M."/>
            <person name="Leite T.F."/>
            <person name="Margarido G.R.A."/>
            <person name="Almeida C.A."/>
            <person name="Ferrarezi J.A."/>
            <person name="Labate C.A."/>
        </authorList>
    </citation>
    <scope>NUCLEOTIDE SEQUENCE</scope>
    <source>
        <strain evidence="2">MF-1</strain>
    </source>
</reference>
<keyword evidence="3" id="KW-1185">Reference proteome</keyword>
<accession>A0A9Q3CQJ6</accession>
<evidence type="ECO:0000313" key="2">
    <source>
        <dbReference type="EMBL" id="MBW0487310.1"/>
    </source>
</evidence>
<evidence type="ECO:0000313" key="3">
    <source>
        <dbReference type="Proteomes" id="UP000765509"/>
    </source>
</evidence>
<organism evidence="2 3">
    <name type="scientific">Austropuccinia psidii MF-1</name>
    <dbReference type="NCBI Taxonomy" id="1389203"/>
    <lineage>
        <taxon>Eukaryota</taxon>
        <taxon>Fungi</taxon>
        <taxon>Dikarya</taxon>
        <taxon>Basidiomycota</taxon>
        <taxon>Pucciniomycotina</taxon>
        <taxon>Pucciniomycetes</taxon>
        <taxon>Pucciniales</taxon>
        <taxon>Sphaerophragmiaceae</taxon>
        <taxon>Austropuccinia</taxon>
    </lineage>
</organism>
<protein>
    <submittedName>
        <fullName evidence="2">Uncharacterized protein</fullName>
    </submittedName>
</protein>
<dbReference type="EMBL" id="AVOT02009069">
    <property type="protein sequence ID" value="MBW0487310.1"/>
    <property type="molecule type" value="Genomic_DNA"/>
</dbReference>
<evidence type="ECO:0000256" key="1">
    <source>
        <dbReference type="SAM" id="MobiDB-lite"/>
    </source>
</evidence>
<feature type="region of interest" description="Disordered" evidence="1">
    <location>
        <begin position="145"/>
        <end position="175"/>
    </location>
</feature>
<dbReference type="Proteomes" id="UP000765509">
    <property type="component" value="Unassembled WGS sequence"/>
</dbReference>
<sequence length="220" mass="23726">MSSQPAASECSFGVYDGVQYVCRQRASRAVLWSPSLGIISLEPPSPDRQPGFFKELLDWASDDWRRAARLRLAQGQTSLRSHLSVDVSSHKSSTLADLQHDEWVATRECACALWVSTPFSKPRPARSLAMSGLGKSALASSKTASCVPSALGGPEGPRGGPKAKSHTEPASSHRSRALGNVVLAWGQGHQRKHIPAHRAKLTALLKSSRRMIQSSQPILA</sequence>